<evidence type="ECO:0000259" key="4">
    <source>
        <dbReference type="PROSITE" id="PS51352"/>
    </source>
</evidence>
<dbReference type="EMBL" id="JBHRXV010000007">
    <property type="protein sequence ID" value="MFC3712773.1"/>
    <property type="molecule type" value="Genomic_DNA"/>
</dbReference>
<dbReference type="PROSITE" id="PS51352">
    <property type="entry name" value="THIOREDOXIN_2"/>
    <property type="match status" value="1"/>
</dbReference>
<dbReference type="InterPro" id="IPR050553">
    <property type="entry name" value="Thioredoxin_ResA/DsbE_sf"/>
</dbReference>
<dbReference type="CDD" id="cd02966">
    <property type="entry name" value="TlpA_like_family"/>
    <property type="match status" value="1"/>
</dbReference>
<dbReference type="InterPro" id="IPR013740">
    <property type="entry name" value="Redoxin"/>
</dbReference>
<accession>A0ABV7XAP8</accession>
<dbReference type="PANTHER" id="PTHR42852:SF13">
    <property type="entry name" value="PROTEIN DIPZ"/>
    <property type="match status" value="1"/>
</dbReference>
<keyword evidence="6" id="KW-1185">Reference proteome</keyword>
<feature type="domain" description="Thioredoxin" evidence="4">
    <location>
        <begin position="12"/>
        <end position="151"/>
    </location>
</feature>
<evidence type="ECO:0000256" key="1">
    <source>
        <dbReference type="ARBA" id="ARBA00004196"/>
    </source>
</evidence>
<keyword evidence="2" id="KW-0201">Cytochrome c-type biogenesis</keyword>
<dbReference type="InterPro" id="IPR013766">
    <property type="entry name" value="Thioredoxin_domain"/>
</dbReference>
<dbReference type="SUPFAM" id="SSF52833">
    <property type="entry name" value="Thioredoxin-like"/>
    <property type="match status" value="1"/>
</dbReference>
<name>A0ABV7XAP8_9SPHN</name>
<evidence type="ECO:0000256" key="3">
    <source>
        <dbReference type="ARBA" id="ARBA00023284"/>
    </source>
</evidence>
<evidence type="ECO:0000256" key="2">
    <source>
        <dbReference type="ARBA" id="ARBA00022748"/>
    </source>
</evidence>
<dbReference type="Proteomes" id="UP001595615">
    <property type="component" value="Unassembled WGS sequence"/>
</dbReference>
<comment type="caution">
    <text evidence="5">The sequence shown here is derived from an EMBL/GenBank/DDBJ whole genome shotgun (WGS) entry which is preliminary data.</text>
</comment>
<dbReference type="RefSeq" id="WP_380860315.1">
    <property type="nucleotide sequence ID" value="NZ_JBHRXV010000007.1"/>
</dbReference>
<dbReference type="Pfam" id="PF08534">
    <property type="entry name" value="Redoxin"/>
    <property type="match status" value="1"/>
</dbReference>
<comment type="subcellular location">
    <subcellularLocation>
        <location evidence="1">Cell envelope</location>
    </subcellularLocation>
</comment>
<dbReference type="InterPro" id="IPR036249">
    <property type="entry name" value="Thioredoxin-like_sf"/>
</dbReference>
<dbReference type="PANTHER" id="PTHR42852">
    <property type="entry name" value="THIOL:DISULFIDE INTERCHANGE PROTEIN DSBE"/>
    <property type="match status" value="1"/>
</dbReference>
<evidence type="ECO:0000313" key="5">
    <source>
        <dbReference type="EMBL" id="MFC3712773.1"/>
    </source>
</evidence>
<dbReference type="PROSITE" id="PS00194">
    <property type="entry name" value="THIOREDOXIN_1"/>
    <property type="match status" value="1"/>
</dbReference>
<reference evidence="6" key="1">
    <citation type="journal article" date="2019" name="Int. J. Syst. Evol. Microbiol.">
        <title>The Global Catalogue of Microorganisms (GCM) 10K type strain sequencing project: providing services to taxonomists for standard genome sequencing and annotation.</title>
        <authorList>
            <consortium name="The Broad Institute Genomics Platform"/>
            <consortium name="The Broad Institute Genome Sequencing Center for Infectious Disease"/>
            <person name="Wu L."/>
            <person name="Ma J."/>
        </authorList>
    </citation>
    <scope>NUCLEOTIDE SEQUENCE [LARGE SCALE GENOMIC DNA]</scope>
    <source>
        <strain evidence="6">KCTC 42644</strain>
    </source>
</reference>
<dbReference type="InterPro" id="IPR017937">
    <property type="entry name" value="Thioredoxin_CS"/>
</dbReference>
<dbReference type="Gene3D" id="3.40.30.10">
    <property type="entry name" value="Glutaredoxin"/>
    <property type="match status" value="1"/>
</dbReference>
<evidence type="ECO:0000313" key="6">
    <source>
        <dbReference type="Proteomes" id="UP001595615"/>
    </source>
</evidence>
<gene>
    <name evidence="5" type="ORF">ACFOMD_09340</name>
</gene>
<organism evidence="5 6">
    <name type="scientific">Sphingoaurantiacus capsulatus</name>
    <dbReference type="NCBI Taxonomy" id="1771310"/>
    <lineage>
        <taxon>Bacteria</taxon>
        <taxon>Pseudomonadati</taxon>
        <taxon>Pseudomonadota</taxon>
        <taxon>Alphaproteobacteria</taxon>
        <taxon>Sphingomonadales</taxon>
        <taxon>Sphingosinicellaceae</taxon>
        <taxon>Sphingoaurantiacus</taxon>
    </lineage>
</organism>
<sequence>MTKTAAEKIDRSQAGKPFPVTGVFVDRHQKATTLAAFKGTPVLVNLWATWCAPCLAEMPALDRLAAQEKGKLVVLPISQDLEGWKAVDKFFAPGKFATLIPYLDQPNEWALAVGAKGLPVSILYDAQGKEVWRVNGPLEWDQPEVAALLKS</sequence>
<proteinExistence type="predicted"/>
<protein>
    <submittedName>
        <fullName evidence="5">TlpA family protein disulfide reductase</fullName>
    </submittedName>
</protein>
<keyword evidence="3" id="KW-0676">Redox-active center</keyword>